<sequence length="80" mass="9719">MPNCVLRFIQREIIPLKCFLNQKEKRFDDDQNRSKLKATQQSQFQINYEIQDSKIQRCWYHLCKPWCKPTLISKRGLAFI</sequence>
<proteinExistence type="predicted"/>
<protein>
    <submittedName>
        <fullName evidence="1">CLUMA_CG017551, isoform A</fullName>
    </submittedName>
</protein>
<keyword evidence="2" id="KW-1185">Reference proteome</keyword>
<name>A0A1J1IW81_9DIPT</name>
<gene>
    <name evidence="1" type="ORF">CLUMA_CG017551</name>
</gene>
<evidence type="ECO:0000313" key="1">
    <source>
        <dbReference type="EMBL" id="CRL04469.1"/>
    </source>
</evidence>
<evidence type="ECO:0000313" key="2">
    <source>
        <dbReference type="Proteomes" id="UP000183832"/>
    </source>
</evidence>
<organism evidence="1 2">
    <name type="scientific">Clunio marinus</name>
    <dbReference type="NCBI Taxonomy" id="568069"/>
    <lineage>
        <taxon>Eukaryota</taxon>
        <taxon>Metazoa</taxon>
        <taxon>Ecdysozoa</taxon>
        <taxon>Arthropoda</taxon>
        <taxon>Hexapoda</taxon>
        <taxon>Insecta</taxon>
        <taxon>Pterygota</taxon>
        <taxon>Neoptera</taxon>
        <taxon>Endopterygota</taxon>
        <taxon>Diptera</taxon>
        <taxon>Nematocera</taxon>
        <taxon>Chironomoidea</taxon>
        <taxon>Chironomidae</taxon>
        <taxon>Clunio</taxon>
    </lineage>
</organism>
<dbReference type="EMBL" id="CVRI01000063">
    <property type="protein sequence ID" value="CRL04469.1"/>
    <property type="molecule type" value="Genomic_DNA"/>
</dbReference>
<accession>A0A1J1IW81</accession>
<reference evidence="1 2" key="1">
    <citation type="submission" date="2015-04" db="EMBL/GenBank/DDBJ databases">
        <authorList>
            <person name="Syromyatnikov M.Y."/>
            <person name="Popov V.N."/>
        </authorList>
    </citation>
    <scope>NUCLEOTIDE SEQUENCE [LARGE SCALE GENOMIC DNA]</scope>
</reference>
<dbReference type="Proteomes" id="UP000183832">
    <property type="component" value="Unassembled WGS sequence"/>
</dbReference>
<dbReference type="AlphaFoldDB" id="A0A1J1IW81"/>